<dbReference type="PROSITE" id="PS51257">
    <property type="entry name" value="PROKAR_LIPOPROTEIN"/>
    <property type="match status" value="1"/>
</dbReference>
<evidence type="ECO:0000256" key="1">
    <source>
        <dbReference type="SAM" id="SignalP"/>
    </source>
</evidence>
<gene>
    <name evidence="2" type="ORF">WJX68_06580</name>
</gene>
<comment type="caution">
    <text evidence="2">The sequence shown here is derived from an EMBL/GenBank/DDBJ whole genome shotgun (WGS) entry which is preliminary data.</text>
</comment>
<feature type="chain" id="PRO_5046041750" evidence="1">
    <location>
        <begin position="32"/>
        <end position="167"/>
    </location>
</feature>
<evidence type="ECO:0000313" key="2">
    <source>
        <dbReference type="EMBL" id="MEJ8278591.1"/>
    </source>
</evidence>
<sequence>MHRLRRAGAALAAASLSLLAGCGGATAVAPAADLSAPPCSLVPDGELAGLGLTGPDRATGQPAPSCSWDTAGSGGGAAGFSVTVPTVLFVAAQPGAYDAALDQLRAGGALTEDPLDGRRAATGGAGGACLAVVDTGSGALSVVSGATPDPCGAARRILAAALRTATA</sequence>
<accession>A0ABU8T3T3</accession>
<proteinExistence type="predicted"/>
<organism evidence="2 3">
    <name type="scientific">Pseudonocardia spirodelae</name>
    <dbReference type="NCBI Taxonomy" id="3133431"/>
    <lineage>
        <taxon>Bacteria</taxon>
        <taxon>Bacillati</taxon>
        <taxon>Actinomycetota</taxon>
        <taxon>Actinomycetes</taxon>
        <taxon>Pseudonocardiales</taxon>
        <taxon>Pseudonocardiaceae</taxon>
        <taxon>Pseudonocardia</taxon>
    </lineage>
</organism>
<feature type="signal peptide" evidence="1">
    <location>
        <begin position="1"/>
        <end position="31"/>
    </location>
</feature>
<keyword evidence="1" id="KW-0732">Signal</keyword>
<dbReference type="Pfam" id="PF12079">
    <property type="entry name" value="DUF3558"/>
    <property type="match status" value="1"/>
</dbReference>
<dbReference type="Proteomes" id="UP001364211">
    <property type="component" value="Unassembled WGS sequence"/>
</dbReference>
<dbReference type="EMBL" id="JBBJUP010000004">
    <property type="protein sequence ID" value="MEJ8278591.1"/>
    <property type="molecule type" value="Genomic_DNA"/>
</dbReference>
<dbReference type="RefSeq" id="WP_340287033.1">
    <property type="nucleotide sequence ID" value="NZ_JBBJUP010000004.1"/>
</dbReference>
<name>A0ABU8T3T3_9PSEU</name>
<evidence type="ECO:0000313" key="3">
    <source>
        <dbReference type="Proteomes" id="UP001364211"/>
    </source>
</evidence>
<dbReference type="InterPro" id="IPR024520">
    <property type="entry name" value="DUF3558"/>
</dbReference>
<reference evidence="2 3" key="1">
    <citation type="submission" date="2024-03" db="EMBL/GenBank/DDBJ databases">
        <title>Draft genome sequence of Pseudonocardia sp. DW16-2.</title>
        <authorList>
            <person name="Duangmal K."/>
        </authorList>
    </citation>
    <scope>NUCLEOTIDE SEQUENCE [LARGE SCALE GENOMIC DNA]</scope>
    <source>
        <strain evidence="2 3">DW16-2</strain>
    </source>
</reference>
<protein>
    <submittedName>
        <fullName evidence="2">DUF3558 family protein</fullName>
    </submittedName>
</protein>
<keyword evidence="3" id="KW-1185">Reference proteome</keyword>